<keyword evidence="2" id="KW-0865">Zymogen</keyword>
<dbReference type="AlphaFoldDB" id="A0A5F5PU37"/>
<reference evidence="5" key="2">
    <citation type="submission" date="2025-08" db="UniProtKB">
        <authorList>
            <consortium name="Ensembl"/>
        </authorList>
    </citation>
    <scope>IDENTIFICATION</scope>
    <source>
        <strain evidence="5">Thoroughbred</strain>
    </source>
</reference>
<dbReference type="STRING" id="9796.ENSECAP00000051796"/>
<dbReference type="Ensembl" id="ENSECAT00000066805.2">
    <property type="protein sequence ID" value="ENSECAP00000051796.2"/>
    <property type="gene ID" value="ENSECAG00000043675.2"/>
</dbReference>
<dbReference type="CDD" id="cd00190">
    <property type="entry name" value="Tryp_SPc"/>
    <property type="match status" value="1"/>
</dbReference>
<dbReference type="PANTHER" id="PTHR24271">
    <property type="entry name" value="KALLIKREIN-RELATED"/>
    <property type="match status" value="1"/>
</dbReference>
<reference evidence="5" key="1">
    <citation type="journal article" date="2009" name="Science">
        <title>Genome sequence, comparative analysis, and population genetics of the domestic horse.</title>
        <authorList>
            <consortium name="Broad Institute Genome Sequencing Platform"/>
            <consortium name="Broad Institute Whole Genome Assembly Team"/>
            <person name="Wade C.M."/>
            <person name="Giulotto E."/>
            <person name="Sigurdsson S."/>
            <person name="Zoli M."/>
            <person name="Gnerre S."/>
            <person name="Imsland F."/>
            <person name="Lear T.L."/>
            <person name="Adelson D.L."/>
            <person name="Bailey E."/>
            <person name="Bellone R.R."/>
            <person name="Bloecker H."/>
            <person name="Distl O."/>
            <person name="Edgar R.C."/>
            <person name="Garber M."/>
            <person name="Leeb T."/>
            <person name="Mauceli E."/>
            <person name="MacLeod J.N."/>
            <person name="Penedo M.C.T."/>
            <person name="Raison J.M."/>
            <person name="Sharpe T."/>
            <person name="Vogel J."/>
            <person name="Andersson L."/>
            <person name="Antczak D.F."/>
            <person name="Biagi T."/>
            <person name="Binns M.M."/>
            <person name="Chowdhary B.P."/>
            <person name="Coleman S.J."/>
            <person name="Della Valle G."/>
            <person name="Fryc S."/>
            <person name="Guerin G."/>
            <person name="Hasegawa T."/>
            <person name="Hill E.W."/>
            <person name="Jurka J."/>
            <person name="Kiialainen A."/>
            <person name="Lindgren G."/>
            <person name="Liu J."/>
            <person name="Magnani E."/>
            <person name="Mickelson J.R."/>
            <person name="Murray J."/>
            <person name="Nergadze S.G."/>
            <person name="Onofrio R."/>
            <person name="Pedroni S."/>
            <person name="Piras M.F."/>
            <person name="Raudsepp T."/>
            <person name="Rocchi M."/>
            <person name="Roeed K.H."/>
            <person name="Ryder O.A."/>
            <person name="Searle S."/>
            <person name="Skow L."/>
            <person name="Swinburne J.E."/>
            <person name="Syvaenen A.C."/>
            <person name="Tozaki T."/>
            <person name="Valberg S.J."/>
            <person name="Vaudin M."/>
            <person name="White J.R."/>
            <person name="Zody M.C."/>
            <person name="Lander E.S."/>
            <person name="Lindblad-Toh K."/>
        </authorList>
    </citation>
    <scope>NUCLEOTIDE SEQUENCE [LARGE SCALE GENOMIC DNA]</scope>
    <source>
        <strain evidence="5">Thoroughbred</strain>
    </source>
</reference>
<protein>
    <recommendedName>
        <fullName evidence="4">Peptidase S1 domain-containing protein</fullName>
    </recommendedName>
</protein>
<evidence type="ECO:0000259" key="4">
    <source>
        <dbReference type="PROSITE" id="PS50240"/>
    </source>
</evidence>
<reference evidence="5" key="3">
    <citation type="submission" date="2025-09" db="UniProtKB">
        <authorList>
            <consortium name="Ensembl"/>
        </authorList>
    </citation>
    <scope>IDENTIFICATION</scope>
    <source>
        <strain evidence="5">Thoroughbred</strain>
    </source>
</reference>
<dbReference type="GeneTree" id="ENSGT01030000234551"/>
<organism evidence="5 6">
    <name type="scientific">Equus caballus</name>
    <name type="common">Horse</name>
    <dbReference type="NCBI Taxonomy" id="9796"/>
    <lineage>
        <taxon>Eukaryota</taxon>
        <taxon>Metazoa</taxon>
        <taxon>Chordata</taxon>
        <taxon>Craniata</taxon>
        <taxon>Vertebrata</taxon>
        <taxon>Euteleostomi</taxon>
        <taxon>Mammalia</taxon>
        <taxon>Eutheria</taxon>
        <taxon>Laurasiatheria</taxon>
        <taxon>Perissodactyla</taxon>
        <taxon>Equidae</taxon>
        <taxon>Equus</taxon>
    </lineage>
</organism>
<dbReference type="GO" id="GO:0006508">
    <property type="term" value="P:proteolysis"/>
    <property type="evidence" value="ECO:0007669"/>
    <property type="project" value="InterPro"/>
</dbReference>
<dbReference type="InterPro" id="IPR043504">
    <property type="entry name" value="Peptidase_S1_PA_chymotrypsin"/>
</dbReference>
<dbReference type="PANTHER" id="PTHR24271:SF81">
    <property type="entry name" value="GRANZYME B"/>
    <property type="match status" value="1"/>
</dbReference>
<dbReference type="Gene3D" id="2.40.10.10">
    <property type="entry name" value="Trypsin-like serine proteases"/>
    <property type="match status" value="3"/>
</dbReference>
<dbReference type="Bgee" id="ENSECAG00000043675">
    <property type="expression patterns" value="Expressed in chorionic villus and 4 other cell types or tissues"/>
</dbReference>
<dbReference type="InParanoid" id="A0A5F5PU37"/>
<dbReference type="PROSITE" id="PS50240">
    <property type="entry name" value="TRYPSIN_DOM"/>
    <property type="match status" value="1"/>
</dbReference>
<dbReference type="PaxDb" id="9796-ENSECAP00000051796"/>
<evidence type="ECO:0000313" key="5">
    <source>
        <dbReference type="Ensembl" id="ENSECAP00000051796.2"/>
    </source>
</evidence>
<proteinExistence type="predicted"/>
<keyword evidence="6" id="KW-1185">Reference proteome</keyword>
<accession>A0A5F5PU37</accession>
<dbReference type="Pfam" id="PF00089">
    <property type="entry name" value="Trypsin"/>
    <property type="match status" value="1"/>
</dbReference>
<keyword evidence="3" id="KW-1015">Disulfide bond</keyword>
<dbReference type="GO" id="GO:0005615">
    <property type="term" value="C:extracellular space"/>
    <property type="evidence" value="ECO:0000318"/>
    <property type="project" value="GO_Central"/>
</dbReference>
<dbReference type="Proteomes" id="UP000002281">
    <property type="component" value="Unplaced"/>
</dbReference>
<sequence>MKACILVNRQTQRPFTILPEGKRKLPKALLSVSLRSMGHTVTQNRVLQCSRFPLTGALPCHGWHPPIMAPGLDLLRLIAPTSPLSFLCSSIRVILGAHDILNQERTWQVIPVKEAICHPDYIPSEYFNDIMILKLERKAMWTAAVWPLILPRGTAQVRPGEVCRVAGWRLIAPNGIISNALQDVELTVQQEQGDTGSPLICANVIQGIALGGRIDGTPPRVFIKLSRFLPWIKETMKCYEMPLSIGTSPPSLELIQNVTSN</sequence>
<evidence type="ECO:0000313" key="6">
    <source>
        <dbReference type="Proteomes" id="UP000002281"/>
    </source>
</evidence>
<dbReference type="SMART" id="SM00020">
    <property type="entry name" value="Tryp_SPc"/>
    <property type="match status" value="1"/>
</dbReference>
<dbReference type="GO" id="GO:0140507">
    <property type="term" value="P:granzyme-mediated programmed cell death signaling pathway"/>
    <property type="evidence" value="ECO:0000318"/>
    <property type="project" value="GO_Central"/>
</dbReference>
<name>A0A5F5PU37_HORSE</name>
<evidence type="ECO:0000256" key="2">
    <source>
        <dbReference type="ARBA" id="ARBA00023145"/>
    </source>
</evidence>
<evidence type="ECO:0000256" key="1">
    <source>
        <dbReference type="ARBA" id="ARBA00022729"/>
    </source>
</evidence>
<evidence type="ECO:0000256" key="3">
    <source>
        <dbReference type="ARBA" id="ARBA00023157"/>
    </source>
</evidence>
<dbReference type="GO" id="GO:0004252">
    <property type="term" value="F:serine-type endopeptidase activity"/>
    <property type="evidence" value="ECO:0000318"/>
    <property type="project" value="GO_Central"/>
</dbReference>
<dbReference type="InterPro" id="IPR001254">
    <property type="entry name" value="Trypsin_dom"/>
</dbReference>
<dbReference type="InterPro" id="IPR009003">
    <property type="entry name" value="Peptidase_S1_PA"/>
</dbReference>
<dbReference type="SUPFAM" id="SSF50494">
    <property type="entry name" value="Trypsin-like serine proteases"/>
    <property type="match status" value="1"/>
</dbReference>
<dbReference type="GO" id="GO:0051604">
    <property type="term" value="P:protein maturation"/>
    <property type="evidence" value="ECO:0000318"/>
    <property type="project" value="GO_Central"/>
</dbReference>
<feature type="domain" description="Peptidase S1" evidence="4">
    <location>
        <begin position="88"/>
        <end position="237"/>
    </location>
</feature>
<keyword evidence="1" id="KW-0732">Signal</keyword>